<dbReference type="Proteomes" id="UP000029431">
    <property type="component" value="Chromosome"/>
</dbReference>
<accession>V9W5H4</accession>
<organism evidence="1 2">
    <name type="scientific">Paenibacillus larvae subsp. larvae DSM 25430</name>
    <dbReference type="NCBI Taxonomy" id="697284"/>
    <lineage>
        <taxon>Bacteria</taxon>
        <taxon>Bacillati</taxon>
        <taxon>Bacillota</taxon>
        <taxon>Bacilli</taxon>
        <taxon>Bacillales</taxon>
        <taxon>Paenibacillaceae</taxon>
        <taxon>Paenibacillus</taxon>
    </lineage>
</organism>
<proteinExistence type="predicted"/>
<name>V9W5H4_9BACL</name>
<reference evidence="1 2" key="1">
    <citation type="journal article" date="2014" name="PLoS ONE">
        <title>How to Kill the Honey Bee Larva: Genomic Potential and Virulence Mechanisms of Paenibacillus larvae.</title>
        <authorList>
            <person name="Djukic M."/>
            <person name="Brzuszkiewicz E."/>
            <person name="Funfhaus A."/>
            <person name="Voss J."/>
            <person name="Gollnow K."/>
            <person name="Poppinga L."/>
            <person name="Liesegang H."/>
            <person name="Garcia-Gonzalez E."/>
            <person name="Genersch E."/>
            <person name="Daniel R."/>
        </authorList>
    </citation>
    <scope>NUCLEOTIDE SEQUENCE [LARGE SCALE GENOMIC DNA]</scope>
    <source>
        <strain evidence="1 2">DSM 25430</strain>
    </source>
</reference>
<gene>
    <name evidence="1" type="ORF">ERIC2_c05250</name>
</gene>
<dbReference type="AlphaFoldDB" id="V9W5H4"/>
<keyword evidence="2" id="KW-1185">Reference proteome</keyword>
<evidence type="ECO:0000313" key="1">
    <source>
        <dbReference type="EMBL" id="AHD04372.1"/>
    </source>
</evidence>
<sequence>MIKLVETMISYNTRSYGSAMVSGIRQKSHLGGCMRPVIGIDVSKGESEGFIFLETCCSFRINGTLSSRACCRTAEKGV</sequence>
<dbReference type="KEGG" id="plv:ERIC2_c05250"/>
<evidence type="ECO:0000313" key="2">
    <source>
        <dbReference type="Proteomes" id="UP000029431"/>
    </source>
</evidence>
<dbReference type="HOGENOM" id="CLU_2618668_0_0_9"/>
<protein>
    <submittedName>
        <fullName evidence="1">Uncharacterized protein</fullName>
    </submittedName>
</protein>
<dbReference type="EMBL" id="CP003355">
    <property type="protein sequence ID" value="AHD04372.1"/>
    <property type="molecule type" value="Genomic_DNA"/>
</dbReference>